<dbReference type="NCBIfam" id="TIGR00801">
    <property type="entry name" value="ncs2"/>
    <property type="match status" value="1"/>
</dbReference>
<evidence type="ECO:0000256" key="7">
    <source>
        <dbReference type="SAM" id="MobiDB-lite"/>
    </source>
</evidence>
<dbReference type="Pfam" id="PF00860">
    <property type="entry name" value="Xan_ur_permease"/>
    <property type="match status" value="1"/>
</dbReference>
<dbReference type="eggNOG" id="ENOG502QQD4">
    <property type="taxonomic scope" value="Eukaryota"/>
</dbReference>
<comment type="similarity">
    <text evidence="2">Belongs to the nucleobase:cation symporter-2 (NCS2) (TC 2.A.40) family.</text>
</comment>
<sequence>MYKTVDFYIDGPSCLFSIHPPILLPFSPLGIFKMENKPSVTVEEGSLATMPAAPSRSFIGKVKRGVRALGTREAWLGHHNYASMFTPTIPFLCKPSTESLPFYSVNQRLPIFLALVLGLQHALAMVGGVVTPPLLIGGSSGANLGQSDTQFLIASTLIWCAFGTALQVSRTRLFNTKYYLGTGIVSVTGASFATISIALSFFAQSYANGYCPVGAGGVKLPCPKAVGAFMGTCCLCGLIAVAMAFIPPKAIRKLFPPLIVGMMLALIGASLVKSGITNWAGGSAPCSTNHAIKCTIGKQSQYWGSAPLIGLGFVSFATIILCEIFGSPFLKSASVFVGLVMGMIVAAATGYFNESTIRNAPSGAFLWTKTFPLSIKPELILPLLAAYIVIIAETVGNVTASCDASRLPMDGIEFESRIQGGMLADSISATLAGVAMVPPLTTFSQNSGVISLTRNASRTAGFVCAAILFLMGVIGKFSSLFVAMPASVLGGFTTFLFGSVAVAGIRIMAYAKWDRRARFIATAGMSLGLASLTQPSWFSYFFTYKGSNAGLKGLIQAIVLIVEEPYLISSVMAIFLNAVLPAEMEEEAHETVVEDDATSSKSDSKVDPAAEPATSQLPDLESGEEAKRKWNQPGTFFPRS</sequence>
<accession>R9P3P8</accession>
<feature type="transmembrane region" description="Helical" evidence="8">
    <location>
        <begin position="178"/>
        <end position="206"/>
    </location>
</feature>
<evidence type="ECO:0000256" key="6">
    <source>
        <dbReference type="ARBA" id="ARBA00023136"/>
    </source>
</evidence>
<feature type="compositionally biased region" description="Acidic residues" evidence="7">
    <location>
        <begin position="587"/>
        <end position="597"/>
    </location>
</feature>
<feature type="transmembrane region" description="Helical" evidence="8">
    <location>
        <begin position="379"/>
        <end position="400"/>
    </location>
</feature>
<dbReference type="PANTHER" id="PTHR42810:SF2">
    <property type="entry name" value="PURINE PERMEASE C1399.01C-RELATED"/>
    <property type="match status" value="1"/>
</dbReference>
<dbReference type="PROSITE" id="PS01116">
    <property type="entry name" value="XANTH_URACIL_PERMASE"/>
    <property type="match status" value="1"/>
</dbReference>
<comment type="subcellular location">
    <subcellularLocation>
        <location evidence="1">Membrane</location>
        <topology evidence="1">Multi-pass membrane protein</topology>
    </subcellularLocation>
</comment>
<feature type="transmembrane region" description="Helical" evidence="8">
    <location>
        <begin position="150"/>
        <end position="166"/>
    </location>
</feature>
<evidence type="ECO:0000256" key="5">
    <source>
        <dbReference type="ARBA" id="ARBA00022989"/>
    </source>
</evidence>
<evidence type="ECO:0000313" key="10">
    <source>
        <dbReference type="Proteomes" id="UP000014071"/>
    </source>
</evidence>
<feature type="transmembrane region" description="Helical" evidence="8">
    <location>
        <begin position="488"/>
        <end position="507"/>
    </location>
</feature>
<name>R9P3P8_PSEHS</name>
<keyword evidence="4 8" id="KW-0812">Transmembrane</keyword>
<keyword evidence="5 8" id="KW-1133">Transmembrane helix</keyword>
<feature type="transmembrane region" description="Helical" evidence="8">
    <location>
        <begin position="460"/>
        <end position="482"/>
    </location>
</feature>
<evidence type="ECO:0000256" key="8">
    <source>
        <dbReference type="SAM" id="Phobius"/>
    </source>
</evidence>
<dbReference type="EMBL" id="DF238798">
    <property type="protein sequence ID" value="GAC95852.1"/>
    <property type="molecule type" value="Genomic_DNA"/>
</dbReference>
<dbReference type="GeneID" id="24108718"/>
<keyword evidence="10" id="KW-1185">Reference proteome</keyword>
<feature type="transmembrane region" description="Helical" evidence="8">
    <location>
        <begin position="254"/>
        <end position="272"/>
    </location>
</feature>
<evidence type="ECO:0000256" key="3">
    <source>
        <dbReference type="ARBA" id="ARBA00022448"/>
    </source>
</evidence>
<dbReference type="GO" id="GO:0005886">
    <property type="term" value="C:plasma membrane"/>
    <property type="evidence" value="ECO:0007669"/>
    <property type="project" value="TreeGrafter"/>
</dbReference>
<gene>
    <name evidence="9" type="ORF">PHSY_003429</name>
</gene>
<feature type="transmembrane region" description="Helical" evidence="8">
    <location>
        <begin position="109"/>
        <end position="130"/>
    </location>
</feature>
<evidence type="ECO:0000256" key="2">
    <source>
        <dbReference type="ARBA" id="ARBA00008821"/>
    </source>
</evidence>
<dbReference type="GO" id="GO:0042907">
    <property type="term" value="F:xanthine transmembrane transporter activity"/>
    <property type="evidence" value="ECO:0007669"/>
    <property type="project" value="TreeGrafter"/>
</dbReference>
<feature type="transmembrane region" description="Helical" evidence="8">
    <location>
        <begin position="554"/>
        <end position="580"/>
    </location>
</feature>
<protein>
    <submittedName>
        <fullName evidence="9">Purine permease</fullName>
    </submittedName>
</protein>
<dbReference type="GO" id="GO:0000324">
    <property type="term" value="C:fungal-type vacuole"/>
    <property type="evidence" value="ECO:0007669"/>
    <property type="project" value="TreeGrafter"/>
</dbReference>
<feature type="transmembrane region" description="Helical" evidence="8">
    <location>
        <begin position="308"/>
        <end position="326"/>
    </location>
</feature>
<reference evidence="10" key="1">
    <citation type="journal article" date="2013" name="Genome Announc.">
        <title>Draft genome sequence of the basidiomycetous yeast-like fungus Pseudozyma hubeiensis SY62, which produces an abundant amount of the biosurfactant mannosylerythritol lipids.</title>
        <authorList>
            <person name="Konishi M."/>
            <person name="Hatada Y."/>
            <person name="Horiuchi J."/>
        </authorList>
    </citation>
    <scope>NUCLEOTIDE SEQUENCE [LARGE SCALE GENOMIC DNA]</scope>
    <source>
        <strain evidence="10">SY62</strain>
    </source>
</reference>
<dbReference type="HOGENOM" id="CLU_017959_7_0_1"/>
<keyword evidence="3" id="KW-0813">Transport</keyword>
<dbReference type="STRING" id="1305764.R9P3P8"/>
<dbReference type="PANTHER" id="PTHR42810">
    <property type="entry name" value="PURINE PERMEASE C1399.01C-RELATED"/>
    <property type="match status" value="1"/>
</dbReference>
<organism evidence="9 10">
    <name type="scientific">Pseudozyma hubeiensis (strain SY62)</name>
    <name type="common">Yeast</name>
    <dbReference type="NCBI Taxonomy" id="1305764"/>
    <lineage>
        <taxon>Eukaryota</taxon>
        <taxon>Fungi</taxon>
        <taxon>Dikarya</taxon>
        <taxon>Basidiomycota</taxon>
        <taxon>Ustilaginomycotina</taxon>
        <taxon>Ustilaginomycetes</taxon>
        <taxon>Ustilaginales</taxon>
        <taxon>Ustilaginaceae</taxon>
        <taxon>Pseudozyma</taxon>
    </lineage>
</organism>
<dbReference type="InterPro" id="IPR006043">
    <property type="entry name" value="NCS2"/>
</dbReference>
<evidence type="ECO:0000313" key="9">
    <source>
        <dbReference type="EMBL" id="GAC95852.1"/>
    </source>
</evidence>
<feature type="transmembrane region" description="Helical" evidence="8">
    <location>
        <begin position="519"/>
        <end position="542"/>
    </location>
</feature>
<evidence type="ECO:0000256" key="4">
    <source>
        <dbReference type="ARBA" id="ARBA00022692"/>
    </source>
</evidence>
<feature type="transmembrane region" description="Helical" evidence="8">
    <location>
        <begin position="333"/>
        <end position="352"/>
    </location>
</feature>
<proteinExistence type="inferred from homology"/>
<dbReference type="Proteomes" id="UP000014071">
    <property type="component" value="Unassembled WGS sequence"/>
</dbReference>
<keyword evidence="6 8" id="KW-0472">Membrane</keyword>
<dbReference type="InterPro" id="IPR006042">
    <property type="entry name" value="Xan_ur_permease"/>
</dbReference>
<dbReference type="AlphaFoldDB" id="R9P3P8"/>
<evidence type="ECO:0000256" key="1">
    <source>
        <dbReference type="ARBA" id="ARBA00004141"/>
    </source>
</evidence>
<dbReference type="OrthoDB" id="1641903at2759"/>
<feature type="region of interest" description="Disordered" evidence="7">
    <location>
        <begin position="587"/>
        <end position="640"/>
    </location>
</feature>
<dbReference type="RefSeq" id="XP_012189439.1">
    <property type="nucleotide sequence ID" value="XM_012334049.1"/>
</dbReference>
<feature type="transmembrane region" description="Helical" evidence="8">
    <location>
        <begin position="226"/>
        <end position="247"/>
    </location>
</feature>